<dbReference type="Proteomes" id="UP000001202">
    <property type="component" value="Chromosome"/>
</dbReference>
<evidence type="ECO:0000313" key="3">
    <source>
        <dbReference type="EMBL" id="ACD70504.1"/>
    </source>
</evidence>
<dbReference type="EMBL" id="CP000805">
    <property type="protein sequence ID" value="ACD70504.1"/>
    <property type="molecule type" value="Genomic_DNA"/>
</dbReference>
<sequence>MCGASLGDCVGSCARVNALYVGRDGVGAENVWGCGRSAVRESAHRDGIYIVGAGFAGSVLAREIQTKKVLGTVIAFLDDDPCKIGSNLHGVPVLGPIFEVARIVRITPHDHALIAIPSISIERLRDIYLTLRAAGFTVIKLLPALAQIIDGTAHLVQTREIDPQDLLTRTPVTINLKKSLAYLCGKRVLVTGAGGSIGSELACQLLSGDVERLYLFGHGENSIYQIDKKIRRLQEEGVGSRTVIVPVIGDLKDAAYVRYLIEQLRCDAVFHAAAYKHVPMMELNPVSVIENNVFGTKFLLDACIACRVKRFVLLSTDKAVDPVSIYGVSKMLNEKNVLYAAERVRDFGHDAAYMFVRFGNVLGSRGSIMPLFIEQIKKGGPVTVTDPAMTRFFMTIPEACSLVLQVGGVGVNGASYLLDMGEPVSIMETAQQLIRYFGYEPDRDIPIHVVGLRPGERLSEPLVSKDERIEPTVYPKVLRLREREPLDFAHLERLWDQLYPYCFPSGEKVRYRHKEGLVRVLCDSCATLKQRYMPNSEA</sequence>
<reference evidence="3 4" key="1">
    <citation type="journal article" date="2008" name="BMC Microbiol.">
        <title>Complete genome sequence of Treponema pallidum ssp. pallidum strain SS14 determined with oligonucleotide arrays.</title>
        <authorList>
            <person name="Matejkova P."/>
            <person name="Strouhal M."/>
            <person name="Smajs D."/>
            <person name="Norris S.J."/>
            <person name="Palzkill T."/>
            <person name="Petrosino J.F."/>
            <person name="Sodergren E."/>
            <person name="Norton J.E."/>
            <person name="Singh J."/>
            <person name="Richmond T.A."/>
            <person name="Molla M.N."/>
            <person name="Albert T.J."/>
            <person name="Weinstock G.M."/>
        </authorList>
    </citation>
    <scope>NUCLEOTIDE SEQUENCE [LARGE SCALE GENOMIC DNA]</scope>
    <source>
        <strain evidence="3 4">SS14</strain>
    </source>
</reference>
<protein>
    <submittedName>
        <fullName evidence="3">Capsular polysaccharide biosynthesis protein</fullName>
    </submittedName>
</protein>
<dbReference type="PATRIC" id="fig|455434.6.peg.78"/>
<feature type="domain" description="Polysaccharide biosynthesis protein CapD-like" evidence="2">
    <location>
        <begin position="188"/>
        <end position="480"/>
    </location>
</feature>
<accession>A0A0H3BJM2</accession>
<dbReference type="InterPro" id="IPR003869">
    <property type="entry name" value="Polysac_CapD-like"/>
</dbReference>
<dbReference type="SUPFAM" id="SSF51735">
    <property type="entry name" value="NAD(P)-binding Rossmann-fold domains"/>
    <property type="match status" value="2"/>
</dbReference>
<comment type="similarity">
    <text evidence="1">Belongs to the polysaccharide synthase family.</text>
</comment>
<dbReference type="Gene3D" id="3.40.50.720">
    <property type="entry name" value="NAD(P)-binding Rossmann-like Domain"/>
    <property type="match status" value="2"/>
</dbReference>
<proteinExistence type="inferred from homology"/>
<dbReference type="PANTHER" id="PTHR43318">
    <property type="entry name" value="UDP-N-ACETYLGLUCOSAMINE 4,6-DEHYDRATASE"/>
    <property type="match status" value="1"/>
</dbReference>
<dbReference type="Pfam" id="PF02719">
    <property type="entry name" value="Polysacc_synt_2"/>
    <property type="match status" value="1"/>
</dbReference>
<organism evidence="3 4">
    <name type="scientific">Treponema pallidum subsp. pallidum (strain SS14)</name>
    <dbReference type="NCBI Taxonomy" id="455434"/>
    <lineage>
        <taxon>Bacteria</taxon>
        <taxon>Pseudomonadati</taxon>
        <taxon>Spirochaetota</taxon>
        <taxon>Spirochaetia</taxon>
        <taxon>Spirochaetales</taxon>
        <taxon>Treponemataceae</taxon>
        <taxon>Treponema</taxon>
    </lineage>
</organism>
<name>A0A0H3BJM2_TREPS</name>
<gene>
    <name evidence="3" type="primary">cap</name>
    <name evidence="3" type="ordered locus">TPASS_0077</name>
</gene>
<dbReference type="RefSeq" id="WP_010881526.1">
    <property type="nucleotide sequence ID" value="NC_010741.1"/>
</dbReference>
<evidence type="ECO:0000313" key="4">
    <source>
        <dbReference type="Proteomes" id="UP000001202"/>
    </source>
</evidence>
<evidence type="ECO:0000256" key="1">
    <source>
        <dbReference type="ARBA" id="ARBA00007430"/>
    </source>
</evidence>
<dbReference type="InterPro" id="IPR051203">
    <property type="entry name" value="Polysaccharide_Synthase-Rel"/>
</dbReference>
<dbReference type="InterPro" id="IPR036291">
    <property type="entry name" value="NAD(P)-bd_dom_sf"/>
</dbReference>
<dbReference type="PANTHER" id="PTHR43318:SF1">
    <property type="entry name" value="POLYSACCHARIDE BIOSYNTHESIS PROTEIN EPSC-RELATED"/>
    <property type="match status" value="1"/>
</dbReference>
<dbReference type="KEGG" id="tpp:TPASS_0077"/>
<dbReference type="CDD" id="cd05237">
    <property type="entry name" value="UDP_invert_4-6DH_SDR_e"/>
    <property type="match status" value="1"/>
</dbReference>
<dbReference type="GeneID" id="93875872"/>
<evidence type="ECO:0000259" key="2">
    <source>
        <dbReference type="Pfam" id="PF02719"/>
    </source>
</evidence>
<dbReference type="AlphaFoldDB" id="A0A0H3BJM2"/>